<evidence type="ECO:0000256" key="1">
    <source>
        <dbReference type="ARBA" id="ARBA00008482"/>
    </source>
</evidence>
<evidence type="ECO:0000313" key="4">
    <source>
        <dbReference type="Proteomes" id="UP001150907"/>
    </source>
</evidence>
<dbReference type="AlphaFoldDB" id="A0A9W8BIC3"/>
<proteinExistence type="inferred from homology"/>
<organism evidence="3 4">
    <name type="scientific">Coemansia thaxteri</name>
    <dbReference type="NCBI Taxonomy" id="2663907"/>
    <lineage>
        <taxon>Eukaryota</taxon>
        <taxon>Fungi</taxon>
        <taxon>Fungi incertae sedis</taxon>
        <taxon>Zoopagomycota</taxon>
        <taxon>Kickxellomycotina</taxon>
        <taxon>Kickxellomycetes</taxon>
        <taxon>Kickxellales</taxon>
        <taxon>Kickxellaceae</taxon>
        <taxon>Coemansia</taxon>
    </lineage>
</organism>
<dbReference type="InterPro" id="IPR045237">
    <property type="entry name" value="COPS7/eIF3m"/>
</dbReference>
<dbReference type="Proteomes" id="UP001150907">
    <property type="component" value="Unassembled WGS sequence"/>
</dbReference>
<dbReference type="OrthoDB" id="10267031at2759"/>
<sequence>MGAKDVIFIDGDVSGQISELARYIGELSGASDIEGFVAGITGSESAEAAAEAVLQASLGGTLARAPEAQMEAAYSQLFAIVASSGGDASLSGAAAAVADDVAAHAESGVAALRVLNSLYELVDGATQARVFEAMVATASRTDHVALVAPAAARLTALMGAWGSGAGRAVLALRRALDAAQLSAEAFASEVALLGSGDCDDATAAEVAASAVVRLANVPALVDVDALAGLPRVQELSRRGALGDAGRVLDALVASDYAQWTRFAADNAAQLTALGVDAGRAAHKMRLLTVASVAADSLGHAVPFADVASAIDVPAEDVEMWVIDAIRAGLIQGKMNQIARTLLPTRSTYRTFGSEHWTLLASRLDQWKTSLDSLRPVVNNAKLVAQQNALQMAGQSRVTIKE</sequence>
<protein>
    <recommendedName>
        <fullName evidence="2">PCI domain-containing protein</fullName>
    </recommendedName>
</protein>
<dbReference type="SMART" id="SM00088">
    <property type="entry name" value="PINT"/>
    <property type="match status" value="1"/>
</dbReference>
<dbReference type="PROSITE" id="PS50250">
    <property type="entry name" value="PCI"/>
    <property type="match status" value="1"/>
</dbReference>
<dbReference type="PANTHER" id="PTHR15350">
    <property type="entry name" value="COP9 SIGNALOSOME COMPLEX SUBUNIT 7/DENDRITIC CELL PROTEIN GA17"/>
    <property type="match status" value="1"/>
</dbReference>
<dbReference type="EMBL" id="JANBQF010000173">
    <property type="protein sequence ID" value="KAJ2004143.1"/>
    <property type="molecule type" value="Genomic_DNA"/>
</dbReference>
<accession>A0A9W8BIC3</accession>
<dbReference type="InterPro" id="IPR000717">
    <property type="entry name" value="PCI_dom"/>
</dbReference>
<reference evidence="3" key="1">
    <citation type="submission" date="2022-07" db="EMBL/GenBank/DDBJ databases">
        <title>Phylogenomic reconstructions and comparative analyses of Kickxellomycotina fungi.</title>
        <authorList>
            <person name="Reynolds N.K."/>
            <person name="Stajich J.E."/>
            <person name="Barry K."/>
            <person name="Grigoriev I.V."/>
            <person name="Crous P."/>
            <person name="Smith M.E."/>
        </authorList>
    </citation>
    <scope>NUCLEOTIDE SEQUENCE</scope>
    <source>
        <strain evidence="3">IMI 214461</strain>
    </source>
</reference>
<keyword evidence="4" id="KW-1185">Reference proteome</keyword>
<comment type="similarity">
    <text evidence="1">Belongs to the CSN7/EIF3M family. CSN7 subfamily.</text>
</comment>
<dbReference type="InterPro" id="IPR040750">
    <property type="entry name" value="eIF3m_C_helix"/>
</dbReference>
<evidence type="ECO:0000313" key="3">
    <source>
        <dbReference type="EMBL" id="KAJ2004143.1"/>
    </source>
</evidence>
<dbReference type="GO" id="GO:0002183">
    <property type="term" value="P:cytoplasmic translational initiation"/>
    <property type="evidence" value="ECO:0007669"/>
    <property type="project" value="TreeGrafter"/>
</dbReference>
<dbReference type="Pfam" id="PF01399">
    <property type="entry name" value="PCI"/>
    <property type="match status" value="1"/>
</dbReference>
<dbReference type="PANTHER" id="PTHR15350:SF2">
    <property type="entry name" value="EUKARYOTIC TRANSLATION INITIATION FACTOR 3 SUBUNIT M"/>
    <property type="match status" value="1"/>
</dbReference>
<gene>
    <name evidence="3" type="ORF">H4R26_002679</name>
</gene>
<feature type="domain" description="PCI" evidence="2">
    <location>
        <begin position="178"/>
        <end position="348"/>
    </location>
</feature>
<comment type="caution">
    <text evidence="3">The sequence shown here is derived from an EMBL/GenBank/DDBJ whole genome shotgun (WGS) entry which is preliminary data.</text>
</comment>
<dbReference type="Pfam" id="PF18005">
    <property type="entry name" value="eIF3m_C_helix"/>
    <property type="match status" value="1"/>
</dbReference>
<name>A0A9W8BIC3_9FUNG</name>
<dbReference type="GO" id="GO:0005852">
    <property type="term" value="C:eukaryotic translation initiation factor 3 complex"/>
    <property type="evidence" value="ECO:0007669"/>
    <property type="project" value="TreeGrafter"/>
</dbReference>
<evidence type="ECO:0000259" key="2">
    <source>
        <dbReference type="PROSITE" id="PS50250"/>
    </source>
</evidence>